<evidence type="ECO:0000313" key="2">
    <source>
        <dbReference type="EMBL" id="KOO52598.1"/>
    </source>
</evidence>
<accession>A0A0M0LPF7</accession>
<proteinExistence type="predicted"/>
<feature type="transmembrane region" description="Helical" evidence="1">
    <location>
        <begin position="76"/>
        <end position="96"/>
    </location>
</feature>
<keyword evidence="1" id="KW-1133">Transmembrane helix</keyword>
<reference evidence="3" key="1">
    <citation type="submission" date="2015-08" db="EMBL/GenBank/DDBJ databases">
        <title>Fjat-10028 dsm 16317.</title>
        <authorList>
            <person name="Liu B."/>
            <person name="Wang J."/>
            <person name="Zhu Y."/>
            <person name="Liu G."/>
            <person name="Chen Q."/>
            <person name="Chen Z."/>
            <person name="Lan J."/>
            <person name="Che J."/>
            <person name="Ge C."/>
            <person name="Shi H."/>
            <person name="Pan Z."/>
            <person name="Liu X."/>
        </authorList>
    </citation>
    <scope>NUCLEOTIDE SEQUENCE [LARGE SCALE GENOMIC DNA]</scope>
    <source>
        <strain evidence="3">DSM 16317</strain>
    </source>
</reference>
<evidence type="ECO:0000313" key="3">
    <source>
        <dbReference type="Proteomes" id="UP000036867"/>
    </source>
</evidence>
<keyword evidence="1" id="KW-0812">Transmembrane</keyword>
<feature type="transmembrane region" description="Helical" evidence="1">
    <location>
        <begin position="12"/>
        <end position="31"/>
    </location>
</feature>
<keyword evidence="3" id="KW-1185">Reference proteome</keyword>
<dbReference type="Proteomes" id="UP000036867">
    <property type="component" value="Unassembled WGS sequence"/>
</dbReference>
<dbReference type="EMBL" id="LILB01000001">
    <property type="protein sequence ID" value="KOO52598.1"/>
    <property type="molecule type" value="Genomic_DNA"/>
</dbReference>
<evidence type="ECO:0000256" key="1">
    <source>
        <dbReference type="SAM" id="Phobius"/>
    </source>
</evidence>
<feature type="transmembrane region" description="Helical" evidence="1">
    <location>
        <begin position="38"/>
        <end position="64"/>
    </location>
</feature>
<organism evidence="2 3">
    <name type="scientific">Viridibacillus arvi</name>
    <dbReference type="NCBI Taxonomy" id="263475"/>
    <lineage>
        <taxon>Bacteria</taxon>
        <taxon>Bacillati</taxon>
        <taxon>Bacillota</taxon>
        <taxon>Bacilli</taxon>
        <taxon>Bacillales</taxon>
        <taxon>Caryophanaceae</taxon>
        <taxon>Viridibacillus</taxon>
    </lineage>
</organism>
<dbReference type="AlphaFoldDB" id="A0A0M0LPF7"/>
<sequence>MFEIDGVFTLFRPLFITMLFLSILLFIAIILPKVRKRYINTFTVVSISIVNVILSTQLLFMNGIIVDELNLGGDKFTFYVFIAIVGVTFINVISYFTSQNRD</sequence>
<name>A0A0M0LPF7_9BACL</name>
<protein>
    <submittedName>
        <fullName evidence="2">Uncharacterized protein</fullName>
    </submittedName>
</protein>
<gene>
    <name evidence="2" type="ORF">AMD00_01870</name>
</gene>
<keyword evidence="1" id="KW-0472">Membrane</keyword>
<comment type="caution">
    <text evidence="2">The sequence shown here is derived from an EMBL/GenBank/DDBJ whole genome shotgun (WGS) entry which is preliminary data.</text>
</comment>